<evidence type="ECO:0000256" key="1">
    <source>
        <dbReference type="SAM" id="MobiDB-lite"/>
    </source>
</evidence>
<feature type="compositionally biased region" description="Gly residues" evidence="1">
    <location>
        <begin position="1"/>
        <end position="34"/>
    </location>
</feature>
<protein>
    <submittedName>
        <fullName evidence="2">Uncharacterized protein</fullName>
    </submittedName>
</protein>
<dbReference type="VEuPathDB" id="FungiDB:ASPZODRAFT_1656045"/>
<dbReference type="AlphaFoldDB" id="A0A1L9SNJ7"/>
<name>A0A1L9SNJ7_9EURO</name>
<keyword evidence="3" id="KW-1185">Reference proteome</keyword>
<organism evidence="2 3">
    <name type="scientific">Penicilliopsis zonata CBS 506.65</name>
    <dbReference type="NCBI Taxonomy" id="1073090"/>
    <lineage>
        <taxon>Eukaryota</taxon>
        <taxon>Fungi</taxon>
        <taxon>Dikarya</taxon>
        <taxon>Ascomycota</taxon>
        <taxon>Pezizomycotina</taxon>
        <taxon>Eurotiomycetes</taxon>
        <taxon>Eurotiomycetidae</taxon>
        <taxon>Eurotiales</taxon>
        <taxon>Aspergillaceae</taxon>
        <taxon>Penicilliopsis</taxon>
    </lineage>
</organism>
<dbReference type="RefSeq" id="XP_022583193.1">
    <property type="nucleotide sequence ID" value="XM_022726721.1"/>
</dbReference>
<dbReference type="Proteomes" id="UP000184188">
    <property type="component" value="Unassembled WGS sequence"/>
</dbReference>
<dbReference type="EMBL" id="KV878339">
    <property type="protein sequence ID" value="OJJ48683.1"/>
    <property type="molecule type" value="Genomic_DNA"/>
</dbReference>
<proteinExistence type="predicted"/>
<dbReference type="GeneID" id="34613185"/>
<reference evidence="3" key="1">
    <citation type="journal article" date="2017" name="Genome Biol.">
        <title>Comparative genomics reveals high biological diversity and specific adaptations in the industrially and medically important fungal genus Aspergillus.</title>
        <authorList>
            <person name="de Vries R.P."/>
            <person name="Riley R."/>
            <person name="Wiebenga A."/>
            <person name="Aguilar-Osorio G."/>
            <person name="Amillis S."/>
            <person name="Uchima C.A."/>
            <person name="Anderluh G."/>
            <person name="Asadollahi M."/>
            <person name="Askin M."/>
            <person name="Barry K."/>
            <person name="Battaglia E."/>
            <person name="Bayram O."/>
            <person name="Benocci T."/>
            <person name="Braus-Stromeyer S.A."/>
            <person name="Caldana C."/>
            <person name="Canovas D."/>
            <person name="Cerqueira G.C."/>
            <person name="Chen F."/>
            <person name="Chen W."/>
            <person name="Choi C."/>
            <person name="Clum A."/>
            <person name="Dos Santos R.A."/>
            <person name="Damasio A.R."/>
            <person name="Diallinas G."/>
            <person name="Emri T."/>
            <person name="Fekete E."/>
            <person name="Flipphi M."/>
            <person name="Freyberg S."/>
            <person name="Gallo A."/>
            <person name="Gournas C."/>
            <person name="Habgood R."/>
            <person name="Hainaut M."/>
            <person name="Harispe M.L."/>
            <person name="Henrissat B."/>
            <person name="Hilden K.S."/>
            <person name="Hope R."/>
            <person name="Hossain A."/>
            <person name="Karabika E."/>
            <person name="Karaffa L."/>
            <person name="Karanyi Z."/>
            <person name="Krasevec N."/>
            <person name="Kuo A."/>
            <person name="Kusch H."/>
            <person name="LaButti K."/>
            <person name="Lagendijk E.L."/>
            <person name="Lapidus A."/>
            <person name="Levasseur A."/>
            <person name="Lindquist E."/>
            <person name="Lipzen A."/>
            <person name="Logrieco A.F."/>
            <person name="MacCabe A."/>
            <person name="Maekelae M.R."/>
            <person name="Malavazi I."/>
            <person name="Melin P."/>
            <person name="Meyer V."/>
            <person name="Mielnichuk N."/>
            <person name="Miskei M."/>
            <person name="Molnar A.P."/>
            <person name="Mule G."/>
            <person name="Ngan C.Y."/>
            <person name="Orejas M."/>
            <person name="Orosz E."/>
            <person name="Ouedraogo J.P."/>
            <person name="Overkamp K.M."/>
            <person name="Park H.-S."/>
            <person name="Perrone G."/>
            <person name="Piumi F."/>
            <person name="Punt P.J."/>
            <person name="Ram A.F."/>
            <person name="Ramon A."/>
            <person name="Rauscher S."/>
            <person name="Record E."/>
            <person name="Riano-Pachon D.M."/>
            <person name="Robert V."/>
            <person name="Roehrig J."/>
            <person name="Ruller R."/>
            <person name="Salamov A."/>
            <person name="Salih N.S."/>
            <person name="Samson R.A."/>
            <person name="Sandor E."/>
            <person name="Sanguinetti M."/>
            <person name="Schuetze T."/>
            <person name="Sepcic K."/>
            <person name="Shelest E."/>
            <person name="Sherlock G."/>
            <person name="Sophianopoulou V."/>
            <person name="Squina F.M."/>
            <person name="Sun H."/>
            <person name="Susca A."/>
            <person name="Todd R.B."/>
            <person name="Tsang A."/>
            <person name="Unkles S.E."/>
            <person name="van de Wiele N."/>
            <person name="van Rossen-Uffink D."/>
            <person name="Oliveira J.V."/>
            <person name="Vesth T.C."/>
            <person name="Visser J."/>
            <person name="Yu J.-H."/>
            <person name="Zhou M."/>
            <person name="Andersen M.R."/>
            <person name="Archer D.B."/>
            <person name="Baker S.E."/>
            <person name="Benoit I."/>
            <person name="Brakhage A.A."/>
            <person name="Braus G.H."/>
            <person name="Fischer R."/>
            <person name="Frisvad J.C."/>
            <person name="Goldman G.H."/>
            <person name="Houbraken J."/>
            <person name="Oakley B."/>
            <person name="Pocsi I."/>
            <person name="Scazzocchio C."/>
            <person name="Seiboth B."/>
            <person name="vanKuyk P.A."/>
            <person name="Wortman J."/>
            <person name="Dyer P.S."/>
            <person name="Grigoriev I.V."/>
        </authorList>
    </citation>
    <scope>NUCLEOTIDE SEQUENCE [LARGE SCALE GENOMIC DNA]</scope>
    <source>
        <strain evidence="3">CBS 506.65</strain>
    </source>
</reference>
<evidence type="ECO:0000313" key="2">
    <source>
        <dbReference type="EMBL" id="OJJ48683.1"/>
    </source>
</evidence>
<evidence type="ECO:0000313" key="3">
    <source>
        <dbReference type="Proteomes" id="UP000184188"/>
    </source>
</evidence>
<accession>A0A1L9SNJ7</accession>
<sequence>MPGPHGGGPGGGPHGGPGGPGGPHGGPGGPGGSSGRPWWFRVVLTAVLTDTSRLKDIITAFSRTSSIITITENKQVDTRCYKAGARTAGRCFIWTC</sequence>
<feature type="region of interest" description="Disordered" evidence="1">
    <location>
        <begin position="1"/>
        <end position="36"/>
    </location>
</feature>
<gene>
    <name evidence="2" type="ORF">ASPZODRAFT_1656045</name>
</gene>